<dbReference type="AlphaFoldDB" id="A0A158DRF1"/>
<reference evidence="1" key="1">
    <citation type="submission" date="2016-01" db="EMBL/GenBank/DDBJ databases">
        <authorList>
            <person name="Peeters C."/>
        </authorList>
    </citation>
    <scope>NUCLEOTIDE SEQUENCE [LARGE SCALE GENOMIC DNA]</scope>
    <source>
        <strain evidence="1">LMG 29318</strain>
    </source>
</reference>
<evidence type="ECO:0000313" key="1">
    <source>
        <dbReference type="EMBL" id="SAK97201.1"/>
    </source>
</evidence>
<organism evidence="1 2">
    <name type="scientific">Caballeronia catudaia</name>
    <dbReference type="NCBI Taxonomy" id="1777136"/>
    <lineage>
        <taxon>Bacteria</taxon>
        <taxon>Pseudomonadati</taxon>
        <taxon>Pseudomonadota</taxon>
        <taxon>Betaproteobacteria</taxon>
        <taxon>Burkholderiales</taxon>
        <taxon>Burkholderiaceae</taxon>
        <taxon>Caballeronia</taxon>
    </lineage>
</organism>
<proteinExistence type="predicted"/>
<accession>A0A158DRF1</accession>
<dbReference type="EMBL" id="FCOF02000096">
    <property type="protein sequence ID" value="SAK97201.1"/>
    <property type="molecule type" value="Genomic_DNA"/>
</dbReference>
<dbReference type="RefSeq" id="WP_061128660.1">
    <property type="nucleotide sequence ID" value="NZ_FCOF02000096.1"/>
</dbReference>
<comment type="caution">
    <text evidence="1">The sequence shown here is derived from an EMBL/GenBank/DDBJ whole genome shotgun (WGS) entry which is preliminary data.</text>
</comment>
<gene>
    <name evidence="1" type="ORF">AWB75_07091</name>
</gene>
<keyword evidence="2" id="KW-1185">Reference proteome</keyword>
<protein>
    <submittedName>
        <fullName evidence="1">Heat shock Hsp20-like protein</fullName>
    </submittedName>
</protein>
<dbReference type="Proteomes" id="UP000054870">
    <property type="component" value="Unassembled WGS sequence"/>
</dbReference>
<sequence>MSDLLFTVLLDDFDPFPRRIASLHGFPTGLRVTRIGTFLAVDNRQHRRRASIVAFAPGLDPVKIDVSIGGSIYKGLLTMSGERRAHRPGADVPDDARM</sequence>
<evidence type="ECO:0000313" key="2">
    <source>
        <dbReference type="Proteomes" id="UP000054870"/>
    </source>
</evidence>
<name>A0A158DRF1_9BURK</name>